<dbReference type="RefSeq" id="WP_175486427.1">
    <property type="nucleotide sequence ID" value="NZ_FOIE01000003.1"/>
</dbReference>
<evidence type="ECO:0000313" key="2">
    <source>
        <dbReference type="Proteomes" id="UP000198507"/>
    </source>
</evidence>
<proteinExistence type="predicted"/>
<name>A0A1I0CR57_9ACTN</name>
<reference evidence="2" key="1">
    <citation type="submission" date="2016-10" db="EMBL/GenBank/DDBJ databases">
        <authorList>
            <person name="Varghese N."/>
            <person name="Submissions S."/>
        </authorList>
    </citation>
    <scope>NUCLEOTIDE SEQUENCE [LARGE SCALE GENOMIC DNA]</scope>
    <source>
        <strain evidence="2">DSM 44209</strain>
    </source>
</reference>
<accession>A0A1I0CR57</accession>
<dbReference type="Proteomes" id="UP000198507">
    <property type="component" value="Unassembled WGS sequence"/>
</dbReference>
<evidence type="ECO:0000313" key="1">
    <source>
        <dbReference type="EMBL" id="SET22008.1"/>
    </source>
</evidence>
<evidence type="ECO:0008006" key="3">
    <source>
        <dbReference type="Google" id="ProtNLM"/>
    </source>
</evidence>
<dbReference type="EMBL" id="FOIE01000003">
    <property type="protein sequence ID" value="SET22008.1"/>
    <property type="molecule type" value="Genomic_DNA"/>
</dbReference>
<organism evidence="1 2">
    <name type="scientific">Geodermatophilus poikilotrophus</name>
    <dbReference type="NCBI Taxonomy" id="1333667"/>
    <lineage>
        <taxon>Bacteria</taxon>
        <taxon>Bacillati</taxon>
        <taxon>Actinomycetota</taxon>
        <taxon>Actinomycetes</taxon>
        <taxon>Geodermatophilales</taxon>
        <taxon>Geodermatophilaceae</taxon>
        <taxon>Geodermatophilus</taxon>
    </lineage>
</organism>
<keyword evidence="2" id="KW-1185">Reference proteome</keyword>
<dbReference type="AlphaFoldDB" id="A0A1I0CR57"/>
<protein>
    <recommendedName>
        <fullName evidence="3">Gamma-glutamyl cyclotransferase, AIG2-like</fullName>
    </recommendedName>
</protein>
<sequence>MSQSVLMASVFVYGTLKPGRSRWPALEAFVVPGSADETTVRERLWETPYG</sequence>
<gene>
    <name evidence="1" type="ORF">SAMN04488546_1717</name>
</gene>